<feature type="region of interest" description="Disordered" evidence="1">
    <location>
        <begin position="157"/>
        <end position="185"/>
    </location>
</feature>
<dbReference type="PANTHER" id="PTHR45682:SF19">
    <property type="entry name" value="DUAL SPECIFICITY PROTEIN PHOSPHATASE 3-LIKE ISOFORM X2"/>
    <property type="match status" value="1"/>
</dbReference>
<name>A0AAV7QVA6_PLEWA</name>
<proteinExistence type="predicted"/>
<comment type="caution">
    <text evidence="2">The sequence shown here is derived from an EMBL/GenBank/DDBJ whole genome shotgun (WGS) entry which is preliminary data.</text>
</comment>
<accession>A0AAV7QVA6</accession>
<organism evidence="2 3">
    <name type="scientific">Pleurodeles waltl</name>
    <name type="common">Iberian ribbed newt</name>
    <dbReference type="NCBI Taxonomy" id="8319"/>
    <lineage>
        <taxon>Eukaryota</taxon>
        <taxon>Metazoa</taxon>
        <taxon>Chordata</taxon>
        <taxon>Craniata</taxon>
        <taxon>Vertebrata</taxon>
        <taxon>Euteleostomi</taxon>
        <taxon>Amphibia</taxon>
        <taxon>Batrachia</taxon>
        <taxon>Caudata</taxon>
        <taxon>Salamandroidea</taxon>
        <taxon>Salamandridae</taxon>
        <taxon>Pleurodelinae</taxon>
        <taxon>Pleurodeles</taxon>
    </lineage>
</organism>
<sequence length="328" mass="36974">MFVRFKKGAKTHAKHPKRAKTHARSLKGAMIDVLPHILLLAYMKAKKEVLLFIRPKTHVKGSIRPEIRVPLSIGIKKTHIQKSGKTETCVLVFRRTKTHVQMAIQAKKEVQAPLTTKTYVPETIGAIGRETSVKLSTRTETRVVKFIRAKTHARVDPCAGSEPKIKDTSSTGCKSKERTKEKYEPPSVEELQQMLESEETCTNTEDEVWPNVYLGDKVAAVDRDKLKIMGFTHVVNAAHGTGEISTDEEFYKCLNIQYYGVKAIDEPDFDLSPFFCPAARFIEQALLTPKGSGCVCYFLHKQAPIKLNQSIKRRAKESYGPILVCYEL</sequence>
<dbReference type="Gene3D" id="3.90.190.10">
    <property type="entry name" value="Protein tyrosine phosphatase superfamily"/>
    <property type="match status" value="1"/>
</dbReference>
<dbReference type="GO" id="GO:0043409">
    <property type="term" value="P:negative regulation of MAPK cascade"/>
    <property type="evidence" value="ECO:0007669"/>
    <property type="project" value="TreeGrafter"/>
</dbReference>
<dbReference type="GO" id="GO:0033549">
    <property type="term" value="F:MAP kinase phosphatase activity"/>
    <property type="evidence" value="ECO:0007669"/>
    <property type="project" value="TreeGrafter"/>
</dbReference>
<feature type="region of interest" description="Disordered" evidence="1">
    <location>
        <begin position="1"/>
        <end position="22"/>
    </location>
</feature>
<dbReference type="Proteomes" id="UP001066276">
    <property type="component" value="Chromosome 6"/>
</dbReference>
<gene>
    <name evidence="2" type="ORF">NDU88_010760</name>
</gene>
<dbReference type="PRINTS" id="PR01908">
    <property type="entry name" value="ADSPHPHTASE"/>
</dbReference>
<reference evidence="2" key="1">
    <citation type="journal article" date="2022" name="bioRxiv">
        <title>Sequencing and chromosome-scale assembly of the giantPleurodeles waltlgenome.</title>
        <authorList>
            <person name="Brown T."/>
            <person name="Elewa A."/>
            <person name="Iarovenko S."/>
            <person name="Subramanian E."/>
            <person name="Araus A.J."/>
            <person name="Petzold A."/>
            <person name="Susuki M."/>
            <person name="Suzuki K.-i.T."/>
            <person name="Hayashi T."/>
            <person name="Toyoda A."/>
            <person name="Oliveira C."/>
            <person name="Osipova E."/>
            <person name="Leigh N.D."/>
            <person name="Simon A."/>
            <person name="Yun M.H."/>
        </authorList>
    </citation>
    <scope>NUCLEOTIDE SEQUENCE</scope>
    <source>
        <strain evidence="2">20211129_DDA</strain>
        <tissue evidence="2">Liver</tissue>
    </source>
</reference>
<keyword evidence="3" id="KW-1185">Reference proteome</keyword>
<dbReference type="SUPFAM" id="SSF52799">
    <property type="entry name" value="(Phosphotyrosine protein) phosphatases II"/>
    <property type="match status" value="1"/>
</dbReference>
<dbReference type="AlphaFoldDB" id="A0AAV7QVA6"/>
<evidence type="ECO:0000313" key="2">
    <source>
        <dbReference type="EMBL" id="KAJ1144462.1"/>
    </source>
</evidence>
<dbReference type="GO" id="GO:0005737">
    <property type="term" value="C:cytoplasm"/>
    <property type="evidence" value="ECO:0007669"/>
    <property type="project" value="TreeGrafter"/>
</dbReference>
<dbReference type="PRINTS" id="PR01909">
    <property type="entry name" value="ADSPHPHTASEA"/>
</dbReference>
<evidence type="ECO:0008006" key="4">
    <source>
        <dbReference type="Google" id="ProtNLM"/>
    </source>
</evidence>
<evidence type="ECO:0000313" key="3">
    <source>
        <dbReference type="Proteomes" id="UP001066276"/>
    </source>
</evidence>
<dbReference type="PANTHER" id="PTHR45682">
    <property type="entry name" value="AGAP008228-PA"/>
    <property type="match status" value="1"/>
</dbReference>
<dbReference type="GO" id="GO:0008138">
    <property type="term" value="F:protein tyrosine/serine/threonine phosphatase activity"/>
    <property type="evidence" value="ECO:0007669"/>
    <property type="project" value="InterPro"/>
</dbReference>
<dbReference type="EMBL" id="JANPWB010000010">
    <property type="protein sequence ID" value="KAJ1144462.1"/>
    <property type="molecule type" value="Genomic_DNA"/>
</dbReference>
<dbReference type="InterPro" id="IPR029021">
    <property type="entry name" value="Prot-tyrosine_phosphatase-like"/>
</dbReference>
<feature type="compositionally biased region" description="Basic and acidic residues" evidence="1">
    <location>
        <begin position="174"/>
        <end position="184"/>
    </location>
</feature>
<protein>
    <recommendedName>
        <fullName evidence="4">Protein-serine/threonine phosphatase</fullName>
    </recommendedName>
</protein>
<evidence type="ECO:0000256" key="1">
    <source>
        <dbReference type="SAM" id="MobiDB-lite"/>
    </source>
</evidence>
<dbReference type="InterPro" id="IPR020405">
    <property type="entry name" value="Atypical_DUSP_subfamA"/>
</dbReference>